<dbReference type="PROSITE" id="PS50237">
    <property type="entry name" value="HECT"/>
    <property type="match status" value="1"/>
</dbReference>
<sequence>MDTDEEKLILHERAEVVDDFELIPGGRNITVGGENKHEYVTHELELLISGLADIDCELTTFHLQSVDDLRANTECFGYNNASSIIQWFWEVVQGFSEEDSRVRFLQFVSGTSKVSFFI</sequence>
<dbReference type="SUPFAM" id="SSF56204">
    <property type="entry name" value="Hect, E3 ligase catalytic domain"/>
    <property type="match status" value="1"/>
</dbReference>
<dbReference type="PANTHER" id="PTHR11254">
    <property type="entry name" value="HECT DOMAIN UBIQUITIN-PROTEIN LIGASE"/>
    <property type="match status" value="1"/>
</dbReference>
<accession>A0A8D6ZKZ0</accession>
<name>A0A8D6ZKZ0_MUSAM</name>
<dbReference type="AlphaFoldDB" id="A0A8D6ZKZ0"/>
<evidence type="ECO:0000256" key="1">
    <source>
        <dbReference type="ARBA" id="ARBA00000885"/>
    </source>
</evidence>
<proteinExistence type="predicted"/>
<dbReference type="GO" id="GO:0061630">
    <property type="term" value="F:ubiquitin protein ligase activity"/>
    <property type="evidence" value="ECO:0007669"/>
    <property type="project" value="UniProtKB-EC"/>
</dbReference>
<dbReference type="InterPro" id="IPR035983">
    <property type="entry name" value="Hect_E3_ubiquitin_ligase"/>
</dbReference>
<feature type="domain" description="HECT" evidence="7">
    <location>
        <begin position="42"/>
        <end position="114"/>
    </location>
</feature>
<evidence type="ECO:0000256" key="4">
    <source>
        <dbReference type="ARBA" id="ARBA00022679"/>
    </source>
</evidence>
<dbReference type="EC" id="2.3.2.26" evidence="3"/>
<dbReference type="InterPro" id="IPR050409">
    <property type="entry name" value="E3_ubiq-protein_ligase"/>
</dbReference>
<dbReference type="Gene3D" id="3.30.2160.10">
    <property type="entry name" value="Hect, E3 ligase catalytic domain"/>
    <property type="match status" value="1"/>
</dbReference>
<evidence type="ECO:0000256" key="2">
    <source>
        <dbReference type="ARBA" id="ARBA00004906"/>
    </source>
</evidence>
<evidence type="ECO:0000256" key="6">
    <source>
        <dbReference type="PROSITE-ProRule" id="PRU00104"/>
    </source>
</evidence>
<gene>
    <name evidence="8" type="ORF">GSMUA_100120.1</name>
</gene>
<evidence type="ECO:0000256" key="5">
    <source>
        <dbReference type="ARBA" id="ARBA00022786"/>
    </source>
</evidence>
<evidence type="ECO:0000256" key="3">
    <source>
        <dbReference type="ARBA" id="ARBA00012485"/>
    </source>
</evidence>
<comment type="pathway">
    <text evidence="2">Protein modification; protein ubiquitination.</text>
</comment>
<dbReference type="Gene3D" id="3.30.2410.10">
    <property type="entry name" value="Hect, E3 ligase catalytic domain"/>
    <property type="match status" value="1"/>
</dbReference>
<dbReference type="PANTHER" id="PTHR11254:SF398">
    <property type="entry name" value="HECT-TYPE E3 UBIQUITIN TRANSFERASE"/>
    <property type="match status" value="1"/>
</dbReference>
<evidence type="ECO:0000313" key="8">
    <source>
        <dbReference type="EMBL" id="CAG1832010.1"/>
    </source>
</evidence>
<reference evidence="8" key="1">
    <citation type="submission" date="2021-03" db="EMBL/GenBank/DDBJ databases">
        <authorList>
            <consortium name="Genoscope - CEA"/>
            <person name="William W."/>
        </authorList>
    </citation>
    <scope>NUCLEOTIDE SEQUENCE</scope>
    <source>
        <strain evidence="8">Doubled-haploid Pahang</strain>
    </source>
</reference>
<keyword evidence="5 6" id="KW-0833">Ubl conjugation pathway</keyword>
<protein>
    <recommendedName>
        <fullName evidence="3">HECT-type E3 ubiquitin transferase</fullName>
        <ecNumber evidence="3">2.3.2.26</ecNumber>
    </recommendedName>
</protein>
<evidence type="ECO:0000259" key="7">
    <source>
        <dbReference type="PROSITE" id="PS50237"/>
    </source>
</evidence>
<dbReference type="Pfam" id="PF00632">
    <property type="entry name" value="HECT"/>
    <property type="match status" value="1"/>
</dbReference>
<dbReference type="EMBL" id="HG996472">
    <property type="protein sequence ID" value="CAG1832010.1"/>
    <property type="molecule type" value="Genomic_DNA"/>
</dbReference>
<dbReference type="InterPro" id="IPR000569">
    <property type="entry name" value="HECT_dom"/>
</dbReference>
<keyword evidence="4" id="KW-0808">Transferase</keyword>
<organism evidence="8">
    <name type="scientific">Musa acuminata subsp. malaccensis</name>
    <name type="common">Wild banana</name>
    <name type="synonym">Musa malaccensis</name>
    <dbReference type="NCBI Taxonomy" id="214687"/>
    <lineage>
        <taxon>Eukaryota</taxon>
        <taxon>Viridiplantae</taxon>
        <taxon>Streptophyta</taxon>
        <taxon>Embryophyta</taxon>
        <taxon>Tracheophyta</taxon>
        <taxon>Spermatophyta</taxon>
        <taxon>Magnoliopsida</taxon>
        <taxon>Liliopsida</taxon>
        <taxon>Zingiberales</taxon>
        <taxon>Musaceae</taxon>
        <taxon>Musa</taxon>
    </lineage>
</organism>
<comment type="catalytic activity">
    <reaction evidence="1">
        <text>S-ubiquitinyl-[E2 ubiquitin-conjugating enzyme]-L-cysteine + [acceptor protein]-L-lysine = [E2 ubiquitin-conjugating enzyme]-L-cysteine + N(6)-ubiquitinyl-[acceptor protein]-L-lysine.</text>
        <dbReference type="EC" id="2.3.2.26"/>
    </reaction>
</comment>
<comment type="caution">
    <text evidence="6">Lacks conserved residue(s) required for the propagation of feature annotation.</text>
</comment>